<dbReference type="SUPFAM" id="SSF56801">
    <property type="entry name" value="Acetyl-CoA synthetase-like"/>
    <property type="match status" value="1"/>
</dbReference>
<dbReference type="GO" id="GO:0031956">
    <property type="term" value="F:medium-chain fatty acid-CoA ligase activity"/>
    <property type="evidence" value="ECO:0007669"/>
    <property type="project" value="TreeGrafter"/>
</dbReference>
<dbReference type="PANTHER" id="PTHR43201">
    <property type="entry name" value="ACYL-COA SYNTHETASE"/>
    <property type="match status" value="1"/>
</dbReference>
<accession>A0A1W0ABJ7</accession>
<dbReference type="EMBL" id="JNBS01000222">
    <property type="protein sequence ID" value="OQS07635.1"/>
    <property type="molecule type" value="Genomic_DNA"/>
</dbReference>
<sequence>MNHLVGRGLRVCVPVRLMGTRSVSTIGDALESAVATLPHREALRQFSSGERDADLRMSYAELNKYVDELANGFLDLQFKHGDTIALWLPNNIENVVAQFAAAKAGLTVASIDRNISSAEEVAHIVKDSNAVALLFENKIEKRDHASIAKKVFEEQDRNSNLHVIITTSIEESHNVVHFQHILINGLEPHIAAQRRSQINAATPAVISYKSNNGQQPIRTDIMTHGDVLKKAQELASSVKLAPSDKIAMSEVPPGFLVASVAAALKNAQVVIASTDRLDHALQVENCSIVGDASANFKRV</sequence>
<dbReference type="GO" id="GO:0006631">
    <property type="term" value="P:fatty acid metabolic process"/>
    <property type="evidence" value="ECO:0007669"/>
    <property type="project" value="TreeGrafter"/>
</dbReference>
<keyword evidence="5" id="KW-1185">Reference proteome</keyword>
<dbReference type="InterPro" id="IPR000873">
    <property type="entry name" value="AMP-dep_synth/lig_dom"/>
</dbReference>
<comment type="similarity">
    <text evidence="1">Belongs to the ATP-dependent AMP-binding enzyme family.</text>
</comment>
<dbReference type="Pfam" id="PF00501">
    <property type="entry name" value="AMP-binding"/>
    <property type="match status" value="1"/>
</dbReference>
<evidence type="ECO:0000313" key="4">
    <source>
        <dbReference type="EMBL" id="OQS07635.1"/>
    </source>
</evidence>
<name>A0A1W0ABJ7_9STRA</name>
<dbReference type="AlphaFoldDB" id="A0A1W0ABJ7"/>
<evidence type="ECO:0000256" key="2">
    <source>
        <dbReference type="ARBA" id="ARBA00022598"/>
    </source>
</evidence>
<dbReference type="PANTHER" id="PTHR43201:SF5">
    <property type="entry name" value="MEDIUM-CHAIN ACYL-COA LIGASE ACSF2, MITOCHONDRIAL"/>
    <property type="match status" value="1"/>
</dbReference>
<protein>
    <recommendedName>
        <fullName evidence="3">AMP-dependent synthetase/ligase domain-containing protein</fullName>
    </recommendedName>
</protein>
<feature type="domain" description="AMP-dependent synthetase/ligase" evidence="3">
    <location>
        <begin position="31"/>
        <end position="168"/>
    </location>
</feature>
<gene>
    <name evidence="4" type="ORF">THRCLA_00364</name>
</gene>
<reference evidence="4 5" key="1">
    <citation type="journal article" date="2014" name="Genome Biol. Evol.">
        <title>The secreted proteins of Achlya hypogyna and Thraustotheca clavata identify the ancestral oomycete secretome and reveal gene acquisitions by horizontal gene transfer.</title>
        <authorList>
            <person name="Misner I."/>
            <person name="Blouin N."/>
            <person name="Leonard G."/>
            <person name="Richards T.A."/>
            <person name="Lane C.E."/>
        </authorList>
    </citation>
    <scope>NUCLEOTIDE SEQUENCE [LARGE SCALE GENOMIC DNA]</scope>
    <source>
        <strain evidence="4 5">ATCC 34112</strain>
    </source>
</reference>
<comment type="caution">
    <text evidence="4">The sequence shown here is derived from an EMBL/GenBank/DDBJ whole genome shotgun (WGS) entry which is preliminary data.</text>
</comment>
<dbReference type="OrthoDB" id="10253115at2759"/>
<dbReference type="STRING" id="74557.A0A1W0ABJ7"/>
<dbReference type="Proteomes" id="UP000243217">
    <property type="component" value="Unassembled WGS sequence"/>
</dbReference>
<dbReference type="Gene3D" id="3.40.50.980">
    <property type="match status" value="1"/>
</dbReference>
<organism evidence="4 5">
    <name type="scientific">Thraustotheca clavata</name>
    <dbReference type="NCBI Taxonomy" id="74557"/>
    <lineage>
        <taxon>Eukaryota</taxon>
        <taxon>Sar</taxon>
        <taxon>Stramenopiles</taxon>
        <taxon>Oomycota</taxon>
        <taxon>Saprolegniomycetes</taxon>
        <taxon>Saprolegniales</taxon>
        <taxon>Achlyaceae</taxon>
        <taxon>Thraustotheca</taxon>
    </lineage>
</organism>
<evidence type="ECO:0000259" key="3">
    <source>
        <dbReference type="Pfam" id="PF00501"/>
    </source>
</evidence>
<evidence type="ECO:0000313" key="5">
    <source>
        <dbReference type="Proteomes" id="UP000243217"/>
    </source>
</evidence>
<proteinExistence type="inferred from homology"/>
<keyword evidence="2" id="KW-0436">Ligase</keyword>
<evidence type="ECO:0000256" key="1">
    <source>
        <dbReference type="ARBA" id="ARBA00006432"/>
    </source>
</evidence>